<feature type="domain" description="F-box" evidence="1">
    <location>
        <begin position="66"/>
        <end position="94"/>
    </location>
</feature>
<reference evidence="2 3" key="1">
    <citation type="submission" date="2019-02" db="EMBL/GenBank/DDBJ databases">
        <title>Genome sequencing of the rare red list fungi Dentipellis fragilis.</title>
        <authorList>
            <person name="Buettner E."/>
            <person name="Kellner H."/>
        </authorList>
    </citation>
    <scope>NUCLEOTIDE SEQUENCE [LARGE SCALE GENOMIC DNA]</scope>
    <source>
        <strain evidence="2 3">DSM 105465</strain>
    </source>
</reference>
<evidence type="ECO:0000313" key="2">
    <source>
        <dbReference type="EMBL" id="TFY70961.1"/>
    </source>
</evidence>
<dbReference type="EMBL" id="SEOQ01000073">
    <property type="protein sequence ID" value="TFY70961.1"/>
    <property type="molecule type" value="Genomic_DNA"/>
</dbReference>
<dbReference type="OrthoDB" id="2786563at2759"/>
<name>A0A4Y9ZAX7_9AGAM</name>
<protein>
    <recommendedName>
        <fullName evidence="1">F-box domain-containing protein</fullName>
    </recommendedName>
</protein>
<gene>
    <name evidence="2" type="ORF">EVG20_g2048</name>
</gene>
<organism evidence="2 3">
    <name type="scientific">Dentipellis fragilis</name>
    <dbReference type="NCBI Taxonomy" id="205917"/>
    <lineage>
        <taxon>Eukaryota</taxon>
        <taxon>Fungi</taxon>
        <taxon>Dikarya</taxon>
        <taxon>Basidiomycota</taxon>
        <taxon>Agaricomycotina</taxon>
        <taxon>Agaricomycetes</taxon>
        <taxon>Russulales</taxon>
        <taxon>Hericiaceae</taxon>
        <taxon>Dentipellis</taxon>
    </lineage>
</organism>
<comment type="caution">
    <text evidence="2">The sequence shown here is derived from an EMBL/GenBank/DDBJ whole genome shotgun (WGS) entry which is preliminary data.</text>
</comment>
<dbReference type="AlphaFoldDB" id="A0A4Y9ZAX7"/>
<evidence type="ECO:0000259" key="1">
    <source>
        <dbReference type="Pfam" id="PF12937"/>
    </source>
</evidence>
<dbReference type="Gene3D" id="1.20.1280.50">
    <property type="match status" value="1"/>
</dbReference>
<evidence type="ECO:0000313" key="3">
    <source>
        <dbReference type="Proteomes" id="UP000298327"/>
    </source>
</evidence>
<proteinExistence type="predicted"/>
<dbReference type="Pfam" id="PF12937">
    <property type="entry name" value="F-box-like"/>
    <property type="match status" value="1"/>
</dbReference>
<sequence length="133" mass="14692">MTMNASRSKGSRPKKLKRLPPEVWTNVFEFAAFVPGLMDVDVADPFDVPHSNTPTEPFDPEESSESTATLCSLVRVCRKWYAIAMPVLYRCFCFYDDDTLARKHYTVLSAARKAQRPRVGPGNAASGATSGTS</sequence>
<dbReference type="InterPro" id="IPR001810">
    <property type="entry name" value="F-box_dom"/>
</dbReference>
<keyword evidence="3" id="KW-1185">Reference proteome</keyword>
<accession>A0A4Y9ZAX7</accession>
<dbReference type="Proteomes" id="UP000298327">
    <property type="component" value="Unassembled WGS sequence"/>
</dbReference>